<dbReference type="InterPro" id="IPR017438">
    <property type="entry name" value="ATP-NAD_kinase_N"/>
</dbReference>
<evidence type="ECO:0000313" key="8">
    <source>
        <dbReference type="Proteomes" id="UP000177982"/>
    </source>
</evidence>
<dbReference type="Proteomes" id="UP000177982">
    <property type="component" value="Unassembled WGS sequence"/>
</dbReference>
<dbReference type="EMBL" id="MHQO01000030">
    <property type="protein sequence ID" value="OHA06456.1"/>
    <property type="molecule type" value="Genomic_DNA"/>
</dbReference>
<dbReference type="InterPro" id="IPR016064">
    <property type="entry name" value="NAD/diacylglycerol_kinase_sf"/>
</dbReference>
<keyword evidence="4 6" id="KW-0520">NAD</keyword>
<dbReference type="EC" id="2.7.1.23" evidence="6"/>
<dbReference type="AlphaFoldDB" id="A0A1G2L429"/>
<dbReference type="Gene3D" id="3.40.50.10330">
    <property type="entry name" value="Probable inorganic polyphosphate/atp-NAD kinase, domain 1"/>
    <property type="match status" value="1"/>
</dbReference>
<protein>
    <recommendedName>
        <fullName evidence="6">NAD kinase</fullName>
        <ecNumber evidence="6">2.7.1.23</ecNumber>
    </recommendedName>
    <alternativeName>
        <fullName evidence="6">ATP-dependent NAD kinase</fullName>
    </alternativeName>
</protein>
<dbReference type="InterPro" id="IPR017437">
    <property type="entry name" value="ATP-NAD_kinase_PpnK-typ_C"/>
</dbReference>
<comment type="similarity">
    <text evidence="6">Belongs to the NAD kinase family.</text>
</comment>
<evidence type="ECO:0000256" key="1">
    <source>
        <dbReference type="ARBA" id="ARBA00022679"/>
    </source>
</evidence>
<dbReference type="Pfam" id="PF20143">
    <property type="entry name" value="NAD_kinase_C"/>
    <property type="match status" value="1"/>
</dbReference>
<comment type="caution">
    <text evidence="6">Lacks conserved residue(s) required for the propagation of feature annotation.</text>
</comment>
<dbReference type="GO" id="GO:0005524">
    <property type="term" value="F:ATP binding"/>
    <property type="evidence" value="ECO:0007669"/>
    <property type="project" value="UniProtKB-KW"/>
</dbReference>
<evidence type="ECO:0000256" key="4">
    <source>
        <dbReference type="ARBA" id="ARBA00023027"/>
    </source>
</evidence>
<evidence type="ECO:0000313" key="7">
    <source>
        <dbReference type="EMBL" id="OHA06456.1"/>
    </source>
</evidence>
<dbReference type="InterPro" id="IPR002504">
    <property type="entry name" value="NADK"/>
</dbReference>
<dbReference type="SUPFAM" id="SSF111331">
    <property type="entry name" value="NAD kinase/diacylglycerol kinase-like"/>
    <property type="match status" value="1"/>
</dbReference>
<comment type="function">
    <text evidence="6">Involved in the regulation of the intracellular balance of NAD and NADP, and is a key enzyme in the biosynthesis of NADP. Catalyzes specifically the phosphorylation on 2'-hydroxyl of the adenosine moiety of NAD to yield NADP.</text>
</comment>
<gene>
    <name evidence="6" type="primary">nadK</name>
    <name evidence="7" type="ORF">A2934_04555</name>
</gene>
<comment type="caution">
    <text evidence="7">The sequence shown here is derived from an EMBL/GenBank/DDBJ whole genome shotgun (WGS) entry which is preliminary data.</text>
</comment>
<feature type="binding site" evidence="6">
    <location>
        <position position="164"/>
    </location>
    <ligand>
        <name>NAD(+)</name>
        <dbReference type="ChEBI" id="CHEBI:57540"/>
    </ligand>
</feature>
<keyword evidence="6" id="KW-0067">ATP-binding</keyword>
<comment type="cofactor">
    <cofactor evidence="6">
        <name>a divalent metal cation</name>
        <dbReference type="ChEBI" id="CHEBI:60240"/>
    </cofactor>
</comment>
<feature type="binding site" evidence="6">
    <location>
        <begin position="138"/>
        <end position="139"/>
    </location>
    <ligand>
        <name>NAD(+)</name>
        <dbReference type="ChEBI" id="CHEBI:57540"/>
    </ligand>
</feature>
<sequence length="290" mass="33138">MATHTFKKIAFYYRSDSLLGPFWKKRIQGWIRRRYPKTVILETSAPPKTRRDAPNLLIVLGGDGTILEAAQKFQKWNPMIFGLNLGHVGFLASVREQKYFLSGLEKVLRRKYRAIPRMLIRADLFRRCRKIFSAYALNDIAIQHLLGIVDVGVYVDGHPVQYIHGSGVIVATATGSTAYNLSAHGPIVMPDIKCFIITELLDHGIPTPSLIIKRNRTITLKVEDFRKKEQFIIKKSGEAADVILATDTERMIALKKGDTIVIRRSQRLIRFAELEKNYFFKSLAEKFAFQ</sequence>
<proteinExistence type="inferred from homology"/>
<keyword evidence="2 6" id="KW-0418">Kinase</keyword>
<accession>A0A1G2L429</accession>
<keyword evidence="6" id="KW-0547">Nucleotide-binding</keyword>
<dbReference type="Pfam" id="PF01513">
    <property type="entry name" value="NAD_kinase"/>
    <property type="match status" value="1"/>
</dbReference>
<dbReference type="GO" id="GO:0046872">
    <property type="term" value="F:metal ion binding"/>
    <property type="evidence" value="ECO:0007669"/>
    <property type="project" value="UniProtKB-UniRule"/>
</dbReference>
<keyword evidence="1 6" id="KW-0808">Transferase</keyword>
<comment type="subcellular location">
    <subcellularLocation>
        <location evidence="6">Cytoplasm</location>
    </subcellularLocation>
</comment>
<dbReference type="GO" id="GO:0005737">
    <property type="term" value="C:cytoplasm"/>
    <property type="evidence" value="ECO:0007669"/>
    <property type="project" value="UniProtKB-SubCell"/>
</dbReference>
<reference evidence="7 8" key="1">
    <citation type="journal article" date="2016" name="Nat. Commun.">
        <title>Thousands of microbial genomes shed light on interconnected biogeochemical processes in an aquifer system.</title>
        <authorList>
            <person name="Anantharaman K."/>
            <person name="Brown C.T."/>
            <person name="Hug L.A."/>
            <person name="Sharon I."/>
            <person name="Castelle C.J."/>
            <person name="Probst A.J."/>
            <person name="Thomas B.C."/>
            <person name="Singh A."/>
            <person name="Wilkins M.J."/>
            <person name="Karaoz U."/>
            <person name="Brodie E.L."/>
            <person name="Williams K.H."/>
            <person name="Hubbard S.S."/>
            <person name="Banfield J.F."/>
        </authorList>
    </citation>
    <scope>NUCLEOTIDE SEQUENCE [LARGE SCALE GENOMIC DNA]</scope>
</reference>
<dbReference type="HAMAP" id="MF_00361">
    <property type="entry name" value="NAD_kinase"/>
    <property type="match status" value="1"/>
</dbReference>
<name>A0A1G2L429_9BACT</name>
<dbReference type="GO" id="GO:0003951">
    <property type="term" value="F:NAD+ kinase activity"/>
    <property type="evidence" value="ECO:0007669"/>
    <property type="project" value="UniProtKB-UniRule"/>
</dbReference>
<organism evidence="7 8">
    <name type="scientific">Candidatus Sungbacteria bacterium RIFCSPLOWO2_01_FULL_47_10</name>
    <dbReference type="NCBI Taxonomy" id="1802276"/>
    <lineage>
        <taxon>Bacteria</taxon>
        <taxon>Candidatus Sungiibacteriota</taxon>
    </lineage>
</organism>
<evidence type="ECO:0000256" key="6">
    <source>
        <dbReference type="HAMAP-Rule" id="MF_00361"/>
    </source>
</evidence>
<dbReference type="PANTHER" id="PTHR20275">
    <property type="entry name" value="NAD KINASE"/>
    <property type="match status" value="1"/>
</dbReference>
<dbReference type="GO" id="GO:0006741">
    <property type="term" value="P:NADP+ biosynthetic process"/>
    <property type="evidence" value="ECO:0007669"/>
    <property type="project" value="UniProtKB-UniRule"/>
</dbReference>
<feature type="active site" description="Proton acceptor" evidence="6">
    <location>
        <position position="63"/>
    </location>
</feature>
<evidence type="ECO:0000256" key="2">
    <source>
        <dbReference type="ARBA" id="ARBA00022777"/>
    </source>
</evidence>
<keyword evidence="3 6" id="KW-0521">NADP</keyword>
<dbReference type="PANTHER" id="PTHR20275:SF0">
    <property type="entry name" value="NAD KINASE"/>
    <property type="match status" value="1"/>
</dbReference>
<feature type="binding site" evidence="6">
    <location>
        <position position="201"/>
    </location>
    <ligand>
        <name>NAD(+)</name>
        <dbReference type="ChEBI" id="CHEBI:57540"/>
    </ligand>
</feature>
<dbReference type="Gene3D" id="2.60.200.30">
    <property type="entry name" value="Probable inorganic polyphosphate/atp-NAD kinase, domain 2"/>
    <property type="match status" value="1"/>
</dbReference>
<dbReference type="GO" id="GO:0019674">
    <property type="term" value="P:NAD+ metabolic process"/>
    <property type="evidence" value="ECO:0007669"/>
    <property type="project" value="InterPro"/>
</dbReference>
<evidence type="ECO:0000256" key="3">
    <source>
        <dbReference type="ARBA" id="ARBA00022857"/>
    </source>
</evidence>
<dbReference type="GO" id="GO:0051287">
    <property type="term" value="F:NAD binding"/>
    <property type="evidence" value="ECO:0007669"/>
    <property type="project" value="UniProtKB-ARBA"/>
</dbReference>
<comment type="catalytic activity">
    <reaction evidence="5 6">
        <text>NAD(+) + ATP = ADP + NADP(+) + H(+)</text>
        <dbReference type="Rhea" id="RHEA:18629"/>
        <dbReference type="ChEBI" id="CHEBI:15378"/>
        <dbReference type="ChEBI" id="CHEBI:30616"/>
        <dbReference type="ChEBI" id="CHEBI:57540"/>
        <dbReference type="ChEBI" id="CHEBI:58349"/>
        <dbReference type="ChEBI" id="CHEBI:456216"/>
        <dbReference type="EC" id="2.7.1.23"/>
    </reaction>
</comment>
<keyword evidence="6" id="KW-0963">Cytoplasm</keyword>
<feature type="binding site" evidence="6">
    <location>
        <begin position="177"/>
        <end position="182"/>
    </location>
    <ligand>
        <name>NAD(+)</name>
        <dbReference type="ChEBI" id="CHEBI:57540"/>
    </ligand>
</feature>
<feature type="binding site" evidence="6">
    <location>
        <begin position="63"/>
        <end position="64"/>
    </location>
    <ligand>
        <name>NAD(+)</name>
        <dbReference type="ChEBI" id="CHEBI:57540"/>
    </ligand>
</feature>
<evidence type="ECO:0000256" key="5">
    <source>
        <dbReference type="ARBA" id="ARBA00047925"/>
    </source>
</evidence>